<dbReference type="InParanoid" id="E3MEP3"/>
<dbReference type="PANTHER" id="PTHR23409">
    <property type="entry name" value="RIBONUCLEOSIDE-DIPHOSPHATE REDUCTASE SMALL CHAIN"/>
    <property type="match status" value="1"/>
</dbReference>
<dbReference type="OMA" id="PIRRTEC"/>
<gene>
    <name evidence="1" type="ORF">CRE_21761</name>
</gene>
<dbReference type="GO" id="GO:0005829">
    <property type="term" value="C:cytosol"/>
    <property type="evidence" value="ECO:0007669"/>
    <property type="project" value="TreeGrafter"/>
</dbReference>
<dbReference type="GO" id="GO:0009263">
    <property type="term" value="P:deoxyribonucleotide biosynthetic process"/>
    <property type="evidence" value="ECO:0007669"/>
    <property type="project" value="InterPro"/>
</dbReference>
<dbReference type="FunCoup" id="E3MEP3">
    <property type="interactions" value="8"/>
</dbReference>
<dbReference type="eggNOG" id="ENOG502R501">
    <property type="taxonomic scope" value="Eukaryota"/>
</dbReference>
<dbReference type="InterPro" id="IPR000358">
    <property type="entry name" value="RNR_small_fam"/>
</dbReference>
<accession>E3MEP3</accession>
<reference evidence="1" key="1">
    <citation type="submission" date="2007-07" db="EMBL/GenBank/DDBJ databases">
        <title>PCAP assembly of the Caenorhabditis remanei genome.</title>
        <authorList>
            <consortium name="The Caenorhabditis remanei Sequencing Consortium"/>
            <person name="Wilson R.K."/>
        </authorList>
    </citation>
    <scope>NUCLEOTIDE SEQUENCE [LARGE SCALE GENOMIC DNA]</scope>
    <source>
        <strain evidence="1">PB4641</strain>
    </source>
</reference>
<keyword evidence="2" id="KW-1185">Reference proteome</keyword>
<dbReference type="PANTHER" id="PTHR23409:SF21">
    <property type="entry name" value="CAPSID PROTEIN"/>
    <property type="match status" value="1"/>
</dbReference>
<dbReference type="AlphaFoldDB" id="E3MEP3"/>
<dbReference type="STRING" id="31234.E3MEP3"/>
<organism evidence="2">
    <name type="scientific">Caenorhabditis remanei</name>
    <name type="common">Caenorhabditis vulgaris</name>
    <dbReference type="NCBI Taxonomy" id="31234"/>
    <lineage>
        <taxon>Eukaryota</taxon>
        <taxon>Metazoa</taxon>
        <taxon>Ecdysozoa</taxon>
        <taxon>Nematoda</taxon>
        <taxon>Chromadorea</taxon>
        <taxon>Rhabditida</taxon>
        <taxon>Rhabditina</taxon>
        <taxon>Rhabditomorpha</taxon>
        <taxon>Rhabditoidea</taxon>
        <taxon>Rhabditidae</taxon>
        <taxon>Peloderinae</taxon>
        <taxon>Caenorhabditis</taxon>
    </lineage>
</organism>
<evidence type="ECO:0000313" key="2">
    <source>
        <dbReference type="Proteomes" id="UP000008281"/>
    </source>
</evidence>
<dbReference type="GO" id="GO:0004748">
    <property type="term" value="F:ribonucleoside-diphosphate reductase activity, thioredoxin disulfide as acceptor"/>
    <property type="evidence" value="ECO:0007669"/>
    <property type="project" value="TreeGrafter"/>
</dbReference>
<sequence length="444" mass="50023">MISRMDPKSHDVIVDSLDFSTMPGTQSGIINSRWTPVPLKNTFQAQGPFEFILTNNSRSYLNLKRTYLIFTFEITDSAGKPITMDLTPKNPFVFAPINNIAHSIVKNFSLHINSQLAFHNSSNYAYKSYFEQALMYGQEIKDSTLTAAGFYHDTSVDDITSPGFIKRCESIHNQGPIQVAANISIDLMNQPRVLLNGCNVKLTVYPNDSKFLIESYNRPTATELQFKIKDVYALVNEFDLADGLSNALEAAVIEHKTIQYPLISSQVRSFYIEPNRMDAPSNTLFTSKMPRRIFVGLVDADAYNGSYDKSPFNFKPHGISDIHVDYCGITLPGRPFSLDFTNNKFIEAYLQLQETLGHTRNNVACNSINTRMFKEGGFTIFGFELSPVAQDNSLFELVKQTNVSVRLNFKDKTPEGGLYCVVYAEFDQLFALDALRNPQIDTIV</sequence>
<name>E3MEP3_CAERE</name>
<dbReference type="Proteomes" id="UP000008281">
    <property type="component" value="Unassembled WGS sequence"/>
</dbReference>
<evidence type="ECO:0000313" key="1">
    <source>
        <dbReference type="EMBL" id="EFP00450.1"/>
    </source>
</evidence>
<dbReference type="OrthoDB" id="5870771at2759"/>
<dbReference type="EMBL" id="DS268439">
    <property type="protein sequence ID" value="EFP00450.1"/>
    <property type="molecule type" value="Genomic_DNA"/>
</dbReference>
<proteinExistence type="predicted"/>
<protein>
    <submittedName>
        <fullName evidence="1">Uncharacterized protein</fullName>
    </submittedName>
</protein>
<dbReference type="HOGENOM" id="CLU_021119_0_0_1"/>